<dbReference type="SUPFAM" id="SSF51679">
    <property type="entry name" value="Bacterial luciferase-like"/>
    <property type="match status" value="1"/>
</dbReference>
<dbReference type="Pfam" id="PF00296">
    <property type="entry name" value="Bac_luciferase"/>
    <property type="match status" value="1"/>
</dbReference>
<dbReference type="GO" id="GO:0004497">
    <property type="term" value="F:monooxygenase activity"/>
    <property type="evidence" value="ECO:0007669"/>
    <property type="project" value="UniProtKB-KW"/>
</dbReference>
<dbReference type="RefSeq" id="WP_091152886.1">
    <property type="nucleotide sequence ID" value="NZ_FNOT01000003.1"/>
</dbReference>
<keyword evidence="2 4" id="KW-0503">Monooxygenase</keyword>
<dbReference type="EMBL" id="FNOT01000003">
    <property type="protein sequence ID" value="SDX83706.1"/>
    <property type="molecule type" value="Genomic_DNA"/>
</dbReference>
<keyword evidence="1" id="KW-0560">Oxidoreductase</keyword>
<reference evidence="5" key="1">
    <citation type="submission" date="2016-10" db="EMBL/GenBank/DDBJ databases">
        <authorList>
            <person name="Varghese N."/>
            <person name="Submissions S."/>
        </authorList>
    </citation>
    <scope>NUCLEOTIDE SEQUENCE [LARGE SCALE GENOMIC DNA]</scope>
    <source>
        <strain evidence="5">DSM 45422</strain>
    </source>
</reference>
<dbReference type="InterPro" id="IPR036661">
    <property type="entry name" value="Luciferase-like_sf"/>
</dbReference>
<proteinExistence type="predicted"/>
<dbReference type="AlphaFoldDB" id="A0A1H3EY47"/>
<dbReference type="PANTHER" id="PTHR30137">
    <property type="entry name" value="LUCIFERASE-LIKE MONOOXYGENASE"/>
    <property type="match status" value="1"/>
</dbReference>
<evidence type="ECO:0000259" key="3">
    <source>
        <dbReference type="Pfam" id="PF00296"/>
    </source>
</evidence>
<sequence>MQIGLFHSIQWPEGSDQRDRYEQALTQACHADAVGFDSIWLTEHHFSRHGIVSDSLAVLGHLAARTSSVRLGTAVSVLPLHHPLRFAEAAATVDQLSGGRLDLGIGRGYQPGEFRGFGVDIAEKHDRFAEALDVLQRVWSADGPVSHAGRYWSFEDAYPQPRPVQRPHPPLWVATDSPDGLAQCAANGWGVLLPQGTSPTVTAGQVKRYAEALAGVGAGPEDGRVYLARAAHVAATDEQAWAEARGPYEDFLGYADKLRRAQAGSDPGGRSPFDLDADLRDSALFGSPGTVLSRLREIRELGVERVMLFLHMGGLPHERIMSSLDLLAAEVLPVVRDW</sequence>
<protein>
    <submittedName>
        <fullName evidence="4">Flavin-dependent oxidoreductase, luciferase family (Includes alkanesulfonate monooxygenase SsuD and methylene tetrahydromethanopterin reductase)</fullName>
    </submittedName>
</protein>
<dbReference type="InterPro" id="IPR050766">
    <property type="entry name" value="Bact_Lucif_Oxidored"/>
</dbReference>
<dbReference type="Gene3D" id="3.20.20.30">
    <property type="entry name" value="Luciferase-like domain"/>
    <property type="match status" value="1"/>
</dbReference>
<name>A0A1H3EY47_9ACTN</name>
<keyword evidence="5" id="KW-1185">Reference proteome</keyword>
<evidence type="ECO:0000313" key="4">
    <source>
        <dbReference type="EMBL" id="SDX83706.1"/>
    </source>
</evidence>
<evidence type="ECO:0000256" key="1">
    <source>
        <dbReference type="ARBA" id="ARBA00023002"/>
    </source>
</evidence>
<dbReference type="OrthoDB" id="7903015at2"/>
<dbReference type="STRING" id="1137993.SAMN05660209_01420"/>
<dbReference type="InterPro" id="IPR011251">
    <property type="entry name" value="Luciferase-like_dom"/>
</dbReference>
<dbReference type="GO" id="GO:0016705">
    <property type="term" value="F:oxidoreductase activity, acting on paired donors, with incorporation or reduction of molecular oxygen"/>
    <property type="evidence" value="ECO:0007669"/>
    <property type="project" value="InterPro"/>
</dbReference>
<organism evidence="4 5">
    <name type="scientific">Geodermatophilus africanus</name>
    <dbReference type="NCBI Taxonomy" id="1137993"/>
    <lineage>
        <taxon>Bacteria</taxon>
        <taxon>Bacillati</taxon>
        <taxon>Actinomycetota</taxon>
        <taxon>Actinomycetes</taxon>
        <taxon>Geodermatophilales</taxon>
        <taxon>Geodermatophilaceae</taxon>
        <taxon>Geodermatophilus</taxon>
    </lineage>
</organism>
<gene>
    <name evidence="4" type="ORF">SAMN05660209_01420</name>
</gene>
<evidence type="ECO:0000313" key="5">
    <source>
        <dbReference type="Proteomes" id="UP000198921"/>
    </source>
</evidence>
<dbReference type="GO" id="GO:0005829">
    <property type="term" value="C:cytosol"/>
    <property type="evidence" value="ECO:0007669"/>
    <property type="project" value="TreeGrafter"/>
</dbReference>
<dbReference type="Proteomes" id="UP000198921">
    <property type="component" value="Unassembled WGS sequence"/>
</dbReference>
<feature type="domain" description="Luciferase-like" evidence="3">
    <location>
        <begin position="1"/>
        <end position="304"/>
    </location>
</feature>
<dbReference type="PANTHER" id="PTHR30137:SF8">
    <property type="entry name" value="BLR5498 PROTEIN"/>
    <property type="match status" value="1"/>
</dbReference>
<accession>A0A1H3EY47</accession>
<evidence type="ECO:0000256" key="2">
    <source>
        <dbReference type="ARBA" id="ARBA00023033"/>
    </source>
</evidence>